<dbReference type="InterPro" id="IPR014287">
    <property type="entry name" value="Nase_Fe-Fe_AnfO"/>
</dbReference>
<evidence type="ECO:0000313" key="2">
    <source>
        <dbReference type="Proteomes" id="UP000009315"/>
    </source>
</evidence>
<proteinExistence type="predicted"/>
<protein>
    <submittedName>
        <fullName evidence="1">Nitrogenase iron-iron accessory protein AnfO</fullName>
    </submittedName>
</protein>
<name>K8EFM7_9FIRM</name>
<dbReference type="OrthoDB" id="200286at2"/>
<dbReference type="eggNOG" id="ENOG50308XE">
    <property type="taxonomic scope" value="Bacteria"/>
</dbReference>
<dbReference type="AlphaFoldDB" id="K8EFM7"/>
<sequence>MPKEIAVYMGDNGETTSLYQNGKVLVYQRNQGCWRVSRERDFSLGDNFNIKALREIMDELIEFLGHCKTFVGLSITGIPYFVLEKSGCSIWEFEGNPLDFLDYILAKEEEEQRENSQQNSTILPTPVETFSGCYRISIKEIQEKNLGVSSKQVLLPFIRQGKFYSLEILCNHVPPWLENEILLNQLESRTEVITRNEVKLVMTKKCCD</sequence>
<accession>K8EFM7</accession>
<evidence type="ECO:0000313" key="1">
    <source>
        <dbReference type="EMBL" id="CCO07496.1"/>
    </source>
</evidence>
<dbReference type="STRING" id="1121428.DESHY_110440"/>
<organism evidence="1 2">
    <name type="scientific">Desulforamulus hydrothermalis Lam5 = DSM 18033</name>
    <dbReference type="NCBI Taxonomy" id="1121428"/>
    <lineage>
        <taxon>Bacteria</taxon>
        <taxon>Bacillati</taxon>
        <taxon>Bacillota</taxon>
        <taxon>Clostridia</taxon>
        <taxon>Eubacteriales</taxon>
        <taxon>Peptococcaceae</taxon>
        <taxon>Desulforamulus</taxon>
    </lineage>
</organism>
<dbReference type="Proteomes" id="UP000009315">
    <property type="component" value="Unassembled WGS sequence"/>
</dbReference>
<comment type="caution">
    <text evidence="1">The sequence shown here is derived from an EMBL/GenBank/DDBJ whole genome shotgun (WGS) entry which is preliminary data.</text>
</comment>
<gene>
    <name evidence="1" type="ORF">DESHY_110440</name>
</gene>
<dbReference type="RefSeq" id="WP_008410388.1">
    <property type="nucleotide sequence ID" value="NZ_CAOS01000003.1"/>
</dbReference>
<dbReference type="Pfam" id="PF09582">
    <property type="entry name" value="AnfO_nitrog"/>
    <property type="match status" value="1"/>
</dbReference>
<reference evidence="1 2" key="1">
    <citation type="journal article" date="2013" name="Genome Announc.">
        <title>Genome Sequence of the Sulfate-Reducing Bacterium Desulfotomaculum hydrothermale Lam5(T).</title>
        <authorList>
            <person name="Amin O."/>
            <person name="Fardeau M.L."/>
            <person name="Valette O."/>
            <person name="Hirschler-Rea A."/>
            <person name="Barbe V."/>
            <person name="Medigue C."/>
            <person name="Vacherie B."/>
            <person name="Ollivier B."/>
            <person name="Bertin P.N."/>
            <person name="Dolla A."/>
        </authorList>
    </citation>
    <scope>NUCLEOTIDE SEQUENCE [LARGE SCALE GENOMIC DNA]</scope>
    <source>
        <strain evidence="2">Lam5 / DSM 18033</strain>
    </source>
</reference>
<keyword evidence="2" id="KW-1185">Reference proteome</keyword>
<dbReference type="EMBL" id="CAOS01000003">
    <property type="protein sequence ID" value="CCO07496.1"/>
    <property type="molecule type" value="Genomic_DNA"/>
</dbReference>